<gene>
    <name evidence="5" type="ORF">SAMN04488120_102229</name>
</gene>
<evidence type="ECO:0000313" key="6">
    <source>
        <dbReference type="Proteomes" id="UP000199771"/>
    </source>
</evidence>
<dbReference type="Proteomes" id="UP000199771">
    <property type="component" value="Unassembled WGS sequence"/>
</dbReference>
<feature type="domain" description="Glycine zipper 2TM" evidence="4">
    <location>
        <begin position="75"/>
        <end position="114"/>
    </location>
</feature>
<accession>A0A1I2HUF1</accession>
<dbReference type="InterPro" id="IPR051407">
    <property type="entry name" value="Bact_OM_lipoprot/Surf_antigen"/>
</dbReference>
<dbReference type="STRING" id="1076937.SAMN04488120_102229"/>
<feature type="signal peptide" evidence="3">
    <location>
        <begin position="1"/>
        <end position="22"/>
    </location>
</feature>
<comment type="subcellular location">
    <subcellularLocation>
        <location evidence="1">Membrane</location>
    </subcellularLocation>
</comment>
<feature type="chain" id="PRO_5011664202" evidence="3">
    <location>
        <begin position="23"/>
        <end position="184"/>
    </location>
</feature>
<keyword evidence="2" id="KW-0472">Membrane</keyword>
<dbReference type="EMBL" id="FOOC01000002">
    <property type="protein sequence ID" value="SFF33238.1"/>
    <property type="molecule type" value="Genomic_DNA"/>
</dbReference>
<dbReference type="InterPro" id="IPR008816">
    <property type="entry name" value="Gly_zipper_2TM_dom"/>
</dbReference>
<dbReference type="PANTHER" id="PTHR35603:SF2">
    <property type="entry name" value="OUTER MEMBRANE LIPOPROTEIN"/>
    <property type="match status" value="1"/>
</dbReference>
<evidence type="ECO:0000259" key="4">
    <source>
        <dbReference type="Pfam" id="PF05433"/>
    </source>
</evidence>
<evidence type="ECO:0000256" key="1">
    <source>
        <dbReference type="ARBA" id="ARBA00004370"/>
    </source>
</evidence>
<proteinExistence type="predicted"/>
<dbReference type="Pfam" id="PF05433">
    <property type="entry name" value="Rick_17kDa_Anti"/>
    <property type="match status" value="1"/>
</dbReference>
<reference evidence="5 6" key="1">
    <citation type="submission" date="2016-10" db="EMBL/GenBank/DDBJ databases">
        <authorList>
            <person name="de Groot N.N."/>
        </authorList>
    </citation>
    <scope>NUCLEOTIDE SEQUENCE [LARGE SCALE GENOMIC DNA]</scope>
    <source>
        <strain evidence="5 6">DSM 23609</strain>
    </source>
</reference>
<evidence type="ECO:0000313" key="5">
    <source>
        <dbReference type="EMBL" id="SFF33238.1"/>
    </source>
</evidence>
<evidence type="ECO:0000256" key="3">
    <source>
        <dbReference type="SAM" id="SignalP"/>
    </source>
</evidence>
<sequence length="184" mass="20572">MNRSMPGVIAMAIALAAPLAHADHRRYEDIEYAKVIRATPIYRSVRIEEPLRECWDERVVYPGRGGYWTDSGTSGALIGAIAGGVAGHQFGKGRGRDAATAVGALIGASIGHQIAVQHTPPVRERIGYERRCSTAYETRYEERIEGYDVTYRYNGRLYHTRMPYDPGDRIAIRVDVRPVGYARY</sequence>
<keyword evidence="6" id="KW-1185">Reference proteome</keyword>
<dbReference type="OrthoDB" id="8909257at2"/>
<organism evidence="5 6">
    <name type="scientific">Fontimonas thermophila</name>
    <dbReference type="NCBI Taxonomy" id="1076937"/>
    <lineage>
        <taxon>Bacteria</taxon>
        <taxon>Pseudomonadati</taxon>
        <taxon>Pseudomonadota</taxon>
        <taxon>Gammaproteobacteria</taxon>
        <taxon>Nevskiales</taxon>
        <taxon>Nevskiaceae</taxon>
        <taxon>Fontimonas</taxon>
    </lineage>
</organism>
<keyword evidence="3" id="KW-0732">Signal</keyword>
<protein>
    <submittedName>
        <fullName evidence="5">Uncharacterized conserved protein YcfJ, contains glycine zipper 2TM domain</fullName>
    </submittedName>
</protein>
<name>A0A1I2HUF1_9GAMM</name>
<dbReference type="AlphaFoldDB" id="A0A1I2HUF1"/>
<evidence type="ECO:0000256" key="2">
    <source>
        <dbReference type="ARBA" id="ARBA00023136"/>
    </source>
</evidence>
<dbReference type="PANTHER" id="PTHR35603">
    <property type="match status" value="1"/>
</dbReference>
<dbReference type="RefSeq" id="WP_091531487.1">
    <property type="nucleotide sequence ID" value="NZ_FOOC01000002.1"/>
</dbReference>
<dbReference type="GO" id="GO:0019867">
    <property type="term" value="C:outer membrane"/>
    <property type="evidence" value="ECO:0007669"/>
    <property type="project" value="InterPro"/>
</dbReference>